<gene>
    <name evidence="1" type="ORF">DFP90_101158</name>
</gene>
<keyword evidence="2" id="KW-1185">Reference proteome</keyword>
<dbReference type="Proteomes" id="UP000256845">
    <property type="component" value="Unassembled WGS sequence"/>
</dbReference>
<keyword evidence="1" id="KW-0966">Cell projection</keyword>
<reference evidence="1 2" key="1">
    <citation type="submission" date="2018-07" db="EMBL/GenBank/DDBJ databases">
        <title>Genomic Encyclopedia of Type Strains, Phase III (KMG-III): the genomes of soil and plant-associated and newly described type strains.</title>
        <authorList>
            <person name="Whitman W."/>
        </authorList>
    </citation>
    <scope>NUCLEOTIDE SEQUENCE [LARGE SCALE GENOMIC DNA]</scope>
    <source>
        <strain evidence="1 2">CECT 8488</strain>
    </source>
</reference>
<dbReference type="AlphaFoldDB" id="A0A3D9HVA6"/>
<name>A0A3D9HVA6_9PROT</name>
<keyword evidence="1" id="KW-0282">Flagellum</keyword>
<dbReference type="RefSeq" id="WP_115934523.1">
    <property type="nucleotide sequence ID" value="NZ_QRDW01000001.1"/>
</dbReference>
<organism evidence="1 2">
    <name type="scientific">Aestuariispira insulae</name>
    <dbReference type="NCBI Taxonomy" id="1461337"/>
    <lineage>
        <taxon>Bacteria</taxon>
        <taxon>Pseudomonadati</taxon>
        <taxon>Pseudomonadota</taxon>
        <taxon>Alphaproteobacteria</taxon>
        <taxon>Rhodospirillales</taxon>
        <taxon>Kiloniellaceae</taxon>
        <taxon>Aestuariispira</taxon>
    </lineage>
</organism>
<dbReference type="OrthoDB" id="7276839at2"/>
<proteinExistence type="predicted"/>
<dbReference type="EMBL" id="QRDW01000001">
    <property type="protein sequence ID" value="RED53370.1"/>
    <property type="molecule type" value="Genomic_DNA"/>
</dbReference>
<comment type="caution">
    <text evidence="1">The sequence shown here is derived from an EMBL/GenBank/DDBJ whole genome shotgun (WGS) entry which is preliminary data.</text>
</comment>
<evidence type="ECO:0000313" key="2">
    <source>
        <dbReference type="Proteomes" id="UP000256845"/>
    </source>
</evidence>
<accession>A0A3D9HVA6</accession>
<evidence type="ECO:0000313" key="1">
    <source>
        <dbReference type="EMBL" id="RED53370.1"/>
    </source>
</evidence>
<sequence length="149" mass="16944">MKKLIIIMLILILLLGGGGGGAYYYLYVMNAPEENVVEEAPLPPPPEFEEMDSISIPVIRNGRVMKFVLLKTALELVDSDAREKVERYRPRLKDAYLRELHDYFSTVPVDKPINVRAVTARLMRASRHVLGRGVVTDILIQGVYEKKNF</sequence>
<protein>
    <submittedName>
        <fullName evidence="1">Flagellar FliL protein</fullName>
    </submittedName>
</protein>
<keyword evidence="1" id="KW-0969">Cilium</keyword>